<dbReference type="EMBL" id="LAZR01053425">
    <property type="protein sequence ID" value="KKK80774.1"/>
    <property type="molecule type" value="Genomic_DNA"/>
</dbReference>
<feature type="non-terminal residue" evidence="1">
    <location>
        <position position="34"/>
    </location>
</feature>
<evidence type="ECO:0000313" key="1">
    <source>
        <dbReference type="EMBL" id="KKK80774.1"/>
    </source>
</evidence>
<protein>
    <submittedName>
        <fullName evidence="1">Uncharacterized protein</fullName>
    </submittedName>
</protein>
<comment type="caution">
    <text evidence="1">The sequence shown here is derived from an EMBL/GenBank/DDBJ whole genome shotgun (WGS) entry which is preliminary data.</text>
</comment>
<accession>A0A0F9AQM8</accession>
<sequence length="34" mass="3416">MKGRYVLAGLAAVAVFSMALPAIGAAPDQLVSRA</sequence>
<reference evidence="1" key="1">
    <citation type="journal article" date="2015" name="Nature">
        <title>Complex archaea that bridge the gap between prokaryotes and eukaryotes.</title>
        <authorList>
            <person name="Spang A."/>
            <person name="Saw J.H."/>
            <person name="Jorgensen S.L."/>
            <person name="Zaremba-Niedzwiedzka K."/>
            <person name="Martijn J."/>
            <person name="Lind A.E."/>
            <person name="van Eijk R."/>
            <person name="Schleper C."/>
            <person name="Guy L."/>
            <person name="Ettema T.J."/>
        </authorList>
    </citation>
    <scope>NUCLEOTIDE SEQUENCE</scope>
</reference>
<gene>
    <name evidence="1" type="ORF">LCGC14_2820110</name>
</gene>
<proteinExistence type="predicted"/>
<organism evidence="1">
    <name type="scientific">marine sediment metagenome</name>
    <dbReference type="NCBI Taxonomy" id="412755"/>
    <lineage>
        <taxon>unclassified sequences</taxon>
        <taxon>metagenomes</taxon>
        <taxon>ecological metagenomes</taxon>
    </lineage>
</organism>
<name>A0A0F9AQM8_9ZZZZ</name>
<dbReference type="AlphaFoldDB" id="A0A0F9AQM8"/>